<dbReference type="Proteomes" id="UP000728185">
    <property type="component" value="Unassembled WGS sequence"/>
</dbReference>
<protein>
    <submittedName>
        <fullName evidence="1">Uncharacterized protein</fullName>
    </submittedName>
</protein>
<evidence type="ECO:0000313" key="2">
    <source>
        <dbReference type="Proteomes" id="UP000728185"/>
    </source>
</evidence>
<dbReference type="EMBL" id="LUCM01004456">
    <property type="protein sequence ID" value="KAA0194318.1"/>
    <property type="molecule type" value="Genomic_DNA"/>
</dbReference>
<keyword evidence="2" id="KW-1185">Reference proteome</keyword>
<dbReference type="OrthoDB" id="10523771at2759"/>
<evidence type="ECO:0000313" key="1">
    <source>
        <dbReference type="EMBL" id="KAA0194318.1"/>
    </source>
</evidence>
<organism evidence="1 2">
    <name type="scientific">Fasciolopsis buskii</name>
    <dbReference type="NCBI Taxonomy" id="27845"/>
    <lineage>
        <taxon>Eukaryota</taxon>
        <taxon>Metazoa</taxon>
        <taxon>Spiralia</taxon>
        <taxon>Lophotrochozoa</taxon>
        <taxon>Platyhelminthes</taxon>
        <taxon>Trematoda</taxon>
        <taxon>Digenea</taxon>
        <taxon>Plagiorchiida</taxon>
        <taxon>Echinostomata</taxon>
        <taxon>Echinostomatoidea</taxon>
        <taxon>Fasciolidae</taxon>
        <taxon>Fasciolopsis</taxon>
    </lineage>
</organism>
<reference evidence="1" key="1">
    <citation type="submission" date="2019-05" db="EMBL/GenBank/DDBJ databases">
        <title>Annotation for the trematode Fasciolopsis buski.</title>
        <authorList>
            <person name="Choi Y.-J."/>
        </authorList>
    </citation>
    <scope>NUCLEOTIDE SEQUENCE</scope>
    <source>
        <strain evidence="1">HT</strain>
        <tissue evidence="1">Whole worm</tissue>
    </source>
</reference>
<gene>
    <name evidence="1" type="ORF">FBUS_01049</name>
</gene>
<sequence length="98" mass="11042">MLFSSCRRFMTMGIGSSSLFIHLLILLVLDLFGSSNFVPATAANWHNLDSNFLPPKGLRRPTRLSNRDFDTSVRESPTNKRLSKFVIIHIGGVRLHVT</sequence>
<accession>A0A8E0VKD5</accession>
<comment type="caution">
    <text evidence="1">The sequence shown here is derived from an EMBL/GenBank/DDBJ whole genome shotgun (WGS) entry which is preliminary data.</text>
</comment>
<name>A0A8E0VKD5_9TREM</name>
<dbReference type="AlphaFoldDB" id="A0A8E0VKD5"/>
<proteinExistence type="predicted"/>